<feature type="non-terminal residue" evidence="3">
    <location>
        <position position="537"/>
    </location>
</feature>
<dbReference type="Pfam" id="PF13408">
    <property type="entry name" value="Zn_ribbon_recom"/>
    <property type="match status" value="1"/>
</dbReference>
<dbReference type="Gene3D" id="3.40.50.1390">
    <property type="entry name" value="Resolvase, N-terminal catalytic domain"/>
    <property type="match status" value="1"/>
</dbReference>
<dbReference type="PANTHER" id="PTHR30461">
    <property type="entry name" value="DNA-INVERTASE FROM LAMBDOID PROPHAGE"/>
    <property type="match status" value="1"/>
</dbReference>
<gene>
    <name evidence="3" type="ORF">COV74_03440</name>
</gene>
<feature type="domain" description="Resolvase/invertase-type recombinase catalytic" evidence="1">
    <location>
        <begin position="3"/>
        <end position="158"/>
    </location>
</feature>
<proteinExistence type="predicted"/>
<evidence type="ECO:0008006" key="5">
    <source>
        <dbReference type="Google" id="ProtNLM"/>
    </source>
</evidence>
<dbReference type="EMBL" id="PCVY01000031">
    <property type="protein sequence ID" value="PIQ86771.1"/>
    <property type="molecule type" value="Genomic_DNA"/>
</dbReference>
<dbReference type="GO" id="GO:0003677">
    <property type="term" value="F:DNA binding"/>
    <property type="evidence" value="ECO:0007669"/>
    <property type="project" value="InterPro"/>
</dbReference>
<comment type="caution">
    <text evidence="3">The sequence shown here is derived from an EMBL/GenBank/DDBJ whole genome shotgun (WGS) entry which is preliminary data.</text>
</comment>
<dbReference type="InterPro" id="IPR036162">
    <property type="entry name" value="Resolvase-like_N_sf"/>
</dbReference>
<dbReference type="SUPFAM" id="SSF53041">
    <property type="entry name" value="Resolvase-like"/>
    <property type="match status" value="1"/>
</dbReference>
<dbReference type="AlphaFoldDB" id="A0A2H0LQZ5"/>
<dbReference type="Pfam" id="PF00239">
    <property type="entry name" value="Resolvase"/>
    <property type="match status" value="1"/>
</dbReference>
<accession>A0A2H0LQZ5</accession>
<dbReference type="InterPro" id="IPR038109">
    <property type="entry name" value="DNA_bind_recomb_sf"/>
</dbReference>
<dbReference type="InterPro" id="IPR050639">
    <property type="entry name" value="SSR_resolvase"/>
</dbReference>
<dbReference type="PROSITE" id="PS51737">
    <property type="entry name" value="RECOMBINASE_DNA_BIND"/>
    <property type="match status" value="1"/>
</dbReference>
<evidence type="ECO:0000313" key="3">
    <source>
        <dbReference type="EMBL" id="PIQ86771.1"/>
    </source>
</evidence>
<name>A0A2H0LQZ5_9BACT</name>
<dbReference type="InterPro" id="IPR025827">
    <property type="entry name" value="Zn_ribbon_recom_dom"/>
</dbReference>
<dbReference type="Proteomes" id="UP000230859">
    <property type="component" value="Unassembled WGS sequence"/>
</dbReference>
<evidence type="ECO:0000313" key="4">
    <source>
        <dbReference type="Proteomes" id="UP000230859"/>
    </source>
</evidence>
<feature type="domain" description="Recombinase" evidence="2">
    <location>
        <begin position="165"/>
        <end position="298"/>
    </location>
</feature>
<dbReference type="PROSITE" id="PS51736">
    <property type="entry name" value="RECOMBINASES_3"/>
    <property type="match status" value="1"/>
</dbReference>
<dbReference type="CDD" id="cd00338">
    <property type="entry name" value="Ser_Recombinase"/>
    <property type="match status" value="1"/>
</dbReference>
<reference evidence="3 4" key="1">
    <citation type="submission" date="2017-09" db="EMBL/GenBank/DDBJ databases">
        <title>Depth-based differentiation of microbial function through sediment-hosted aquifers and enrichment of novel symbionts in the deep terrestrial subsurface.</title>
        <authorList>
            <person name="Probst A.J."/>
            <person name="Ladd B."/>
            <person name="Jarett J.K."/>
            <person name="Geller-Mcgrath D.E."/>
            <person name="Sieber C.M."/>
            <person name="Emerson J.B."/>
            <person name="Anantharaman K."/>
            <person name="Thomas B.C."/>
            <person name="Malmstrom R."/>
            <person name="Stieglmeier M."/>
            <person name="Klingl A."/>
            <person name="Woyke T."/>
            <person name="Ryan C.M."/>
            <person name="Banfield J.F."/>
        </authorList>
    </citation>
    <scope>NUCLEOTIDE SEQUENCE [LARGE SCALE GENOMIC DNA]</scope>
    <source>
        <strain evidence="3">CG11_big_fil_rev_8_21_14_0_20_45_26</strain>
    </source>
</reference>
<dbReference type="SMART" id="SM00857">
    <property type="entry name" value="Resolvase"/>
    <property type="match status" value="1"/>
</dbReference>
<dbReference type="InterPro" id="IPR006119">
    <property type="entry name" value="Resolv_N"/>
</dbReference>
<evidence type="ECO:0000259" key="1">
    <source>
        <dbReference type="PROSITE" id="PS51736"/>
    </source>
</evidence>
<dbReference type="InterPro" id="IPR011109">
    <property type="entry name" value="DNA_bind_recombinase_dom"/>
</dbReference>
<dbReference type="Gene3D" id="3.90.1750.20">
    <property type="entry name" value="Putative Large Serine Recombinase, Chain B, Domain 2"/>
    <property type="match status" value="1"/>
</dbReference>
<dbReference type="PANTHER" id="PTHR30461:SF23">
    <property type="entry name" value="DNA RECOMBINASE-RELATED"/>
    <property type="match status" value="1"/>
</dbReference>
<evidence type="ECO:0000259" key="2">
    <source>
        <dbReference type="PROSITE" id="PS51737"/>
    </source>
</evidence>
<sequence>MKRCGFVIRVSTDVQARNPEGSLKNQLQRLNAHIEYKNKACGENWIECGRYVLKGVSGKDAFRSPEFAQLFEDIKSGKVNTVVCTALDRVSRSVKDFLNFFEILAKHNVEFVCLKQNYDTTSPQGKLFITIMMALAEFEREQTSERNKDATLARAERGLWNGGQLLGYDIIPGKKGYVVPNEKEKSIVQFAFKRYLECGSLIQTTREMNERGYRTKAYTSRRHKVNPARTFGRTTINQFLMNCAYIGLKEINKKNKPLDQSKLPENQKYKTVKSVWEPLVDEATFYKVQDLLKKNARSKHNETALIKHVYLLNGGLVWCEKCGNQMEGICGTGRLGQKYFYYVCKNKECRFKVPADELERIVIERIRQLSNEKDAIDKSIENANAYLQSELPRLKTEREMLDKELTEVKDTASGIIDKLAPMANGDNGLFLKEKLDDLGKRRKQIEHGIEMVQLTIDQIEREAVDKEIVLEALKKFGEVFDNIEPYQQKELMKLVLAKAIIGPDHLKVALYGRPGNLENTLNPETEEARCGMPNWLP</sequence>
<protein>
    <recommendedName>
        <fullName evidence="5">Recombinase family protein</fullName>
    </recommendedName>
</protein>
<organism evidence="3 4">
    <name type="scientific">Candidatus Abzuiibacterium crystallinum</name>
    <dbReference type="NCBI Taxonomy" id="1974748"/>
    <lineage>
        <taxon>Bacteria</taxon>
        <taxon>Pseudomonadati</taxon>
        <taxon>Candidatus Omnitrophota</taxon>
        <taxon>Candidatus Abzuiibacterium</taxon>
    </lineage>
</organism>
<dbReference type="Pfam" id="PF07508">
    <property type="entry name" value="Recombinase"/>
    <property type="match status" value="1"/>
</dbReference>
<dbReference type="GO" id="GO:0000150">
    <property type="term" value="F:DNA strand exchange activity"/>
    <property type="evidence" value="ECO:0007669"/>
    <property type="project" value="InterPro"/>
</dbReference>